<evidence type="ECO:0000256" key="3">
    <source>
        <dbReference type="ARBA" id="ARBA00022801"/>
    </source>
</evidence>
<keyword evidence="6" id="KW-1185">Reference proteome</keyword>
<evidence type="ECO:0000313" key="6">
    <source>
        <dbReference type="Proteomes" id="UP000503278"/>
    </source>
</evidence>
<sequence>MKIKAFKTSICGLLLGLICFTNYSFGITYQNQLDSTNTGFKLKTIVVDAGHGGHDPGAYGSFSMEKNVTLAIAFKLQQAIQKDLPDVNVVMTRTTDEFVELHKRSEIANKAKGNIFISIHCNSLADSRSSEIVDYTKGRHGKKTPVYKTVVVHNHSGKGVLVLVYGFKRTGEQLEAIRENASILQEKNYKDYYADDDDPTSAMVLNAFRDKYRKQSIHLANLINSEFTDTDGRYSNGVKEQSLHVLANSGMPAVLVETGFINNAEEEEYLNSDNGQTEVVNSIVRAIKQYKRELEQKAQPQ</sequence>
<dbReference type="Proteomes" id="UP000503278">
    <property type="component" value="Chromosome"/>
</dbReference>
<dbReference type="InterPro" id="IPR002508">
    <property type="entry name" value="MurNAc-LAA_cat"/>
</dbReference>
<dbReference type="GO" id="GO:0030288">
    <property type="term" value="C:outer membrane-bounded periplasmic space"/>
    <property type="evidence" value="ECO:0007669"/>
    <property type="project" value="TreeGrafter"/>
</dbReference>
<evidence type="ECO:0000256" key="1">
    <source>
        <dbReference type="ARBA" id="ARBA00001561"/>
    </source>
</evidence>
<comment type="catalytic activity">
    <reaction evidence="1">
        <text>Hydrolyzes the link between N-acetylmuramoyl residues and L-amino acid residues in certain cell-wall glycopeptides.</text>
        <dbReference type="EC" id="3.5.1.28"/>
    </reaction>
</comment>
<dbReference type="Gene3D" id="3.40.630.40">
    <property type="entry name" value="Zn-dependent exopeptidases"/>
    <property type="match status" value="1"/>
</dbReference>
<dbReference type="SUPFAM" id="SSF53187">
    <property type="entry name" value="Zn-dependent exopeptidases"/>
    <property type="match status" value="1"/>
</dbReference>
<accession>A0A7L5EAA4</accession>
<organism evidence="5 6">
    <name type="scientific">Mucilaginibacter robiniae</name>
    <dbReference type="NCBI Taxonomy" id="2728022"/>
    <lineage>
        <taxon>Bacteria</taxon>
        <taxon>Pseudomonadati</taxon>
        <taxon>Bacteroidota</taxon>
        <taxon>Sphingobacteriia</taxon>
        <taxon>Sphingobacteriales</taxon>
        <taxon>Sphingobacteriaceae</taxon>
        <taxon>Mucilaginibacter</taxon>
    </lineage>
</organism>
<dbReference type="GO" id="GO:0009253">
    <property type="term" value="P:peptidoglycan catabolic process"/>
    <property type="evidence" value="ECO:0007669"/>
    <property type="project" value="InterPro"/>
</dbReference>
<name>A0A7L5EAA4_9SPHI</name>
<gene>
    <name evidence="5" type="ORF">HH214_19150</name>
</gene>
<proteinExistence type="predicted"/>
<dbReference type="AlphaFoldDB" id="A0A7L5EAA4"/>
<evidence type="ECO:0000259" key="4">
    <source>
        <dbReference type="SMART" id="SM00646"/>
    </source>
</evidence>
<dbReference type="PANTHER" id="PTHR30404">
    <property type="entry name" value="N-ACETYLMURAMOYL-L-ALANINE AMIDASE"/>
    <property type="match status" value="1"/>
</dbReference>
<dbReference type="RefSeq" id="WP_169610376.1">
    <property type="nucleotide sequence ID" value="NZ_CP051682.1"/>
</dbReference>
<evidence type="ECO:0000313" key="5">
    <source>
        <dbReference type="EMBL" id="QJD97843.1"/>
    </source>
</evidence>
<evidence type="ECO:0000256" key="2">
    <source>
        <dbReference type="ARBA" id="ARBA00011901"/>
    </source>
</evidence>
<keyword evidence="3" id="KW-0378">Hydrolase</keyword>
<dbReference type="EC" id="3.5.1.28" evidence="2"/>
<dbReference type="KEGG" id="mrob:HH214_19150"/>
<dbReference type="EMBL" id="CP051682">
    <property type="protein sequence ID" value="QJD97843.1"/>
    <property type="molecule type" value="Genomic_DNA"/>
</dbReference>
<dbReference type="Pfam" id="PF01520">
    <property type="entry name" value="Amidase_3"/>
    <property type="match status" value="1"/>
</dbReference>
<protein>
    <recommendedName>
        <fullName evidence="2">N-acetylmuramoyl-L-alanine amidase</fullName>
        <ecNumber evidence="2">3.5.1.28</ecNumber>
    </recommendedName>
</protein>
<dbReference type="GO" id="GO:0008745">
    <property type="term" value="F:N-acetylmuramoyl-L-alanine amidase activity"/>
    <property type="evidence" value="ECO:0007669"/>
    <property type="project" value="UniProtKB-EC"/>
</dbReference>
<dbReference type="CDD" id="cd02696">
    <property type="entry name" value="MurNAc-LAA"/>
    <property type="match status" value="1"/>
</dbReference>
<dbReference type="InterPro" id="IPR050695">
    <property type="entry name" value="N-acetylmuramoyl_amidase_3"/>
</dbReference>
<feature type="domain" description="MurNAc-LAA" evidence="4">
    <location>
        <begin position="105"/>
        <end position="288"/>
    </location>
</feature>
<reference evidence="5 6" key="1">
    <citation type="submission" date="2020-04" db="EMBL/GenBank/DDBJ databases">
        <title>Genome sequencing of novel species.</title>
        <authorList>
            <person name="Heo J."/>
            <person name="Kim S.-J."/>
            <person name="Kim J.-S."/>
            <person name="Hong S.-B."/>
            <person name="Kwon S.-W."/>
        </authorList>
    </citation>
    <scope>NUCLEOTIDE SEQUENCE [LARGE SCALE GENOMIC DNA]</scope>
    <source>
        <strain evidence="5 6">F39-2</strain>
    </source>
</reference>
<dbReference type="PANTHER" id="PTHR30404:SF0">
    <property type="entry name" value="N-ACETYLMURAMOYL-L-ALANINE AMIDASE AMIC"/>
    <property type="match status" value="1"/>
</dbReference>
<dbReference type="SMART" id="SM00646">
    <property type="entry name" value="Ami_3"/>
    <property type="match status" value="1"/>
</dbReference>